<evidence type="ECO:0000313" key="4">
    <source>
        <dbReference type="Proteomes" id="UP001151699"/>
    </source>
</evidence>
<evidence type="ECO:0000256" key="1">
    <source>
        <dbReference type="ARBA" id="ARBA00008645"/>
    </source>
</evidence>
<dbReference type="PANTHER" id="PTHR43798">
    <property type="entry name" value="MONOACYLGLYCEROL LIPASE"/>
    <property type="match status" value="1"/>
</dbReference>
<dbReference type="InterPro" id="IPR050266">
    <property type="entry name" value="AB_hydrolase_sf"/>
</dbReference>
<dbReference type="OrthoDB" id="190201at2759"/>
<keyword evidence="2 3" id="KW-0378">Hydrolase</keyword>
<sequence length="228" mass="26549">MASMRLGWCRNFSQFRKSNSQFSRVHTERFQSTATKLELPEVEEIQIKFSWGHVAGKWWGPRNVRPIVSLHGWQDNAGTFDTLIPLLPRHMSYLALDLPGHGLSSHIPDGVMAHQNQEHLQNIREVEEIKISVPWGYIAAKYWGPRNVRPILCLHGWQDNAGTFDALIPMLPDHVSYLVIDFPGHGLSSRYPNGMIYSHVDYLYAILLICKKFEWEKLIRKNVTWWFR</sequence>
<evidence type="ECO:0000313" key="3">
    <source>
        <dbReference type="EMBL" id="KAJ6624111.1"/>
    </source>
</evidence>
<dbReference type="GO" id="GO:0016020">
    <property type="term" value="C:membrane"/>
    <property type="evidence" value="ECO:0007669"/>
    <property type="project" value="TreeGrafter"/>
</dbReference>
<comment type="similarity">
    <text evidence="1">Belongs to the AB hydrolase superfamily.</text>
</comment>
<dbReference type="Gene3D" id="3.40.50.1820">
    <property type="entry name" value="alpha/beta hydrolase"/>
    <property type="match status" value="2"/>
</dbReference>
<dbReference type="PANTHER" id="PTHR43798:SF14">
    <property type="entry name" value="SERINE HYDROLASE-LIKE PROTEIN DDB_G0286239"/>
    <property type="match status" value="1"/>
</dbReference>
<reference evidence="3" key="1">
    <citation type="submission" date="2022-07" db="EMBL/GenBank/DDBJ databases">
        <authorList>
            <person name="Trinca V."/>
            <person name="Uliana J.V.C."/>
            <person name="Torres T.T."/>
            <person name="Ward R.J."/>
            <person name="Monesi N."/>
        </authorList>
    </citation>
    <scope>NUCLEOTIDE SEQUENCE</scope>
    <source>
        <strain evidence="3">HSMRA1968</strain>
        <tissue evidence="3">Whole embryos</tissue>
    </source>
</reference>
<comment type="caution">
    <text evidence="3">The sequence shown here is derived from an EMBL/GenBank/DDBJ whole genome shotgun (WGS) entry which is preliminary data.</text>
</comment>
<dbReference type="AlphaFoldDB" id="A0A9Q0MM32"/>
<keyword evidence="4" id="KW-1185">Reference proteome</keyword>
<name>A0A9Q0MM32_9DIPT</name>
<dbReference type="EMBL" id="WJQU01003530">
    <property type="protein sequence ID" value="KAJ6624111.1"/>
    <property type="molecule type" value="Genomic_DNA"/>
</dbReference>
<proteinExistence type="inferred from homology"/>
<dbReference type="GO" id="GO:0016787">
    <property type="term" value="F:hydrolase activity"/>
    <property type="evidence" value="ECO:0007669"/>
    <property type="project" value="UniProtKB-KW"/>
</dbReference>
<gene>
    <name evidence="3" type="primary">serhl</name>
    <name evidence="3" type="ORF">Bhyg_16867</name>
</gene>
<dbReference type="InterPro" id="IPR029058">
    <property type="entry name" value="AB_hydrolase_fold"/>
</dbReference>
<dbReference type="Proteomes" id="UP001151699">
    <property type="component" value="Unassembled WGS sequence"/>
</dbReference>
<accession>A0A9Q0MM32</accession>
<protein>
    <submittedName>
        <fullName evidence="3">Serine hydrolase-like protein</fullName>
    </submittedName>
</protein>
<dbReference type="SUPFAM" id="SSF53474">
    <property type="entry name" value="alpha/beta-Hydrolases"/>
    <property type="match status" value="2"/>
</dbReference>
<evidence type="ECO:0000256" key="2">
    <source>
        <dbReference type="ARBA" id="ARBA00022801"/>
    </source>
</evidence>
<organism evidence="3 4">
    <name type="scientific">Pseudolycoriella hygida</name>
    <dbReference type="NCBI Taxonomy" id="35572"/>
    <lineage>
        <taxon>Eukaryota</taxon>
        <taxon>Metazoa</taxon>
        <taxon>Ecdysozoa</taxon>
        <taxon>Arthropoda</taxon>
        <taxon>Hexapoda</taxon>
        <taxon>Insecta</taxon>
        <taxon>Pterygota</taxon>
        <taxon>Neoptera</taxon>
        <taxon>Endopterygota</taxon>
        <taxon>Diptera</taxon>
        <taxon>Nematocera</taxon>
        <taxon>Sciaroidea</taxon>
        <taxon>Sciaridae</taxon>
        <taxon>Pseudolycoriella</taxon>
    </lineage>
</organism>